<dbReference type="Gene3D" id="1.10.1040.10">
    <property type="entry name" value="N-(1-d-carboxylethyl)-l-norvaline Dehydrogenase, domain 2"/>
    <property type="match status" value="1"/>
</dbReference>
<dbReference type="PANTHER" id="PTHR43580">
    <property type="entry name" value="OXIDOREDUCTASE GLYR1-RELATED"/>
    <property type="match status" value="1"/>
</dbReference>
<dbReference type="GO" id="GO:0000785">
    <property type="term" value="C:chromatin"/>
    <property type="evidence" value="ECO:0007669"/>
    <property type="project" value="TreeGrafter"/>
</dbReference>
<dbReference type="GO" id="GO:0003677">
    <property type="term" value="F:DNA binding"/>
    <property type="evidence" value="ECO:0007669"/>
    <property type="project" value="TreeGrafter"/>
</dbReference>
<protein>
    <recommendedName>
        <fullName evidence="7">6-phosphogluconate dehydrogenase C-terminal domain-like protein</fullName>
    </recommendedName>
</protein>
<sequence>MAKLATVGILSIGEMGMGIAKLLIAHNYHVVTNIEGRSEDTHTRARQSSIETLPTDTAVVQRADYILSIVPPRDALATAQRITTAFSSLGPEGKPTPLYYLDLNAISPRSAREIAAVFHSAAPAIRFLDGGIIGGPPSLAASATKENTTSNHPETSHPWKRPSIHVSGAHPLSSAPIAGANLEEVLNSKHISAEIGPASGLKCCFASTSKGFTAICIQAFTTAAQLGVLEELKEEISTRAPGLFQAGTNGVTSMPPKAYRWVREMQEIAVTHADDGGFEGEGMGIFDAVARVYDSVANETVLGEEKTERRKRGRTVEDVAAAMGEGLASKKMKKE</sequence>
<evidence type="ECO:0000259" key="3">
    <source>
        <dbReference type="Pfam" id="PF03446"/>
    </source>
</evidence>
<proteinExistence type="inferred from homology"/>
<dbReference type="InterPro" id="IPR036291">
    <property type="entry name" value="NAD(P)-bd_dom_sf"/>
</dbReference>
<feature type="domain" description="Phosphogluconate dehydrogenase NAD-binding putative C-terminal" evidence="4">
    <location>
        <begin position="223"/>
        <end position="296"/>
    </location>
</feature>
<name>A0A3D8R1A2_9HELO</name>
<keyword evidence="6" id="KW-1185">Reference proteome</keyword>
<dbReference type="InterPro" id="IPR008927">
    <property type="entry name" value="6-PGluconate_DH-like_C_sf"/>
</dbReference>
<dbReference type="InterPro" id="IPR015814">
    <property type="entry name" value="Pgluconate_DH_NAD-bd_C"/>
</dbReference>
<evidence type="ECO:0000313" key="6">
    <source>
        <dbReference type="Proteomes" id="UP000256645"/>
    </source>
</evidence>
<organism evidence="5 6">
    <name type="scientific">Coleophoma cylindrospora</name>
    <dbReference type="NCBI Taxonomy" id="1849047"/>
    <lineage>
        <taxon>Eukaryota</taxon>
        <taxon>Fungi</taxon>
        <taxon>Dikarya</taxon>
        <taxon>Ascomycota</taxon>
        <taxon>Pezizomycotina</taxon>
        <taxon>Leotiomycetes</taxon>
        <taxon>Helotiales</taxon>
        <taxon>Dermateaceae</taxon>
        <taxon>Coleophoma</taxon>
    </lineage>
</organism>
<dbReference type="Pfam" id="PF09130">
    <property type="entry name" value="DUF1932"/>
    <property type="match status" value="1"/>
</dbReference>
<dbReference type="STRING" id="1849047.A0A3D8R1A2"/>
<comment type="caution">
    <text evidence="5">The sequence shown here is derived from an EMBL/GenBank/DDBJ whole genome shotgun (WGS) entry which is preliminary data.</text>
</comment>
<dbReference type="GO" id="GO:0140673">
    <property type="term" value="P:transcription elongation-coupled chromatin remodeling"/>
    <property type="evidence" value="ECO:0007669"/>
    <property type="project" value="TreeGrafter"/>
</dbReference>
<evidence type="ECO:0000259" key="4">
    <source>
        <dbReference type="Pfam" id="PF09130"/>
    </source>
</evidence>
<dbReference type="InterPro" id="IPR006115">
    <property type="entry name" value="6PGDH_NADP-bd"/>
</dbReference>
<comment type="similarity">
    <text evidence="1">Belongs to the HIBADH-related family. NP60 subfamily.</text>
</comment>
<gene>
    <name evidence="5" type="ORF">BP6252_09201</name>
</gene>
<dbReference type="InterPro" id="IPR051265">
    <property type="entry name" value="HIBADH-related_NP60_sf"/>
</dbReference>
<feature type="compositionally biased region" description="Polar residues" evidence="2">
    <location>
        <begin position="144"/>
        <end position="153"/>
    </location>
</feature>
<dbReference type="PANTHER" id="PTHR43580:SF2">
    <property type="entry name" value="CYTOKINE-LIKE NUCLEAR FACTOR N-PAC"/>
    <property type="match status" value="1"/>
</dbReference>
<evidence type="ECO:0000256" key="2">
    <source>
        <dbReference type="SAM" id="MobiDB-lite"/>
    </source>
</evidence>
<feature type="domain" description="6-phosphogluconate dehydrogenase NADP-binding" evidence="3">
    <location>
        <begin position="7"/>
        <end position="137"/>
    </location>
</feature>
<dbReference type="GO" id="GO:0031491">
    <property type="term" value="F:nucleosome binding"/>
    <property type="evidence" value="ECO:0007669"/>
    <property type="project" value="TreeGrafter"/>
</dbReference>
<reference evidence="5 6" key="1">
    <citation type="journal article" date="2018" name="IMA Fungus">
        <title>IMA Genome-F 9: Draft genome sequence of Annulohypoxylon stygium, Aspergillus mulundensis, Berkeleyomyces basicola (syn. Thielaviopsis basicola), Ceratocystis smalleyi, two Cercospora beticola strains, Coleophoma cylindrospora, Fusarium fracticaudum, Phialophora cf. hyalina, and Morchella septimelata.</title>
        <authorList>
            <person name="Wingfield B.D."/>
            <person name="Bills G.F."/>
            <person name="Dong Y."/>
            <person name="Huang W."/>
            <person name="Nel W.J."/>
            <person name="Swalarsk-Parry B.S."/>
            <person name="Vaghefi N."/>
            <person name="Wilken P.M."/>
            <person name="An Z."/>
            <person name="de Beer Z.W."/>
            <person name="De Vos L."/>
            <person name="Chen L."/>
            <person name="Duong T.A."/>
            <person name="Gao Y."/>
            <person name="Hammerbacher A."/>
            <person name="Kikkert J.R."/>
            <person name="Li Y."/>
            <person name="Li H."/>
            <person name="Li K."/>
            <person name="Li Q."/>
            <person name="Liu X."/>
            <person name="Ma X."/>
            <person name="Naidoo K."/>
            <person name="Pethybridge S.J."/>
            <person name="Sun J."/>
            <person name="Steenkamp E.T."/>
            <person name="van der Nest M.A."/>
            <person name="van Wyk S."/>
            <person name="Wingfield M.J."/>
            <person name="Xiong C."/>
            <person name="Yue Q."/>
            <person name="Zhang X."/>
        </authorList>
    </citation>
    <scope>NUCLEOTIDE SEQUENCE [LARGE SCALE GENOMIC DNA]</scope>
    <source>
        <strain evidence="5 6">BP6252</strain>
    </source>
</reference>
<dbReference type="Gene3D" id="3.40.50.720">
    <property type="entry name" value="NAD(P)-binding Rossmann-like Domain"/>
    <property type="match status" value="1"/>
</dbReference>
<dbReference type="Pfam" id="PF03446">
    <property type="entry name" value="NAD_binding_2"/>
    <property type="match status" value="1"/>
</dbReference>
<dbReference type="SUPFAM" id="SSF51735">
    <property type="entry name" value="NAD(P)-binding Rossmann-fold domains"/>
    <property type="match status" value="1"/>
</dbReference>
<dbReference type="EMBL" id="PDLM01000010">
    <property type="protein sequence ID" value="RDW67805.1"/>
    <property type="molecule type" value="Genomic_DNA"/>
</dbReference>
<evidence type="ECO:0008006" key="7">
    <source>
        <dbReference type="Google" id="ProtNLM"/>
    </source>
</evidence>
<dbReference type="OrthoDB" id="9988102at2759"/>
<accession>A0A3D8R1A2</accession>
<dbReference type="Proteomes" id="UP000256645">
    <property type="component" value="Unassembled WGS sequence"/>
</dbReference>
<dbReference type="SUPFAM" id="SSF48179">
    <property type="entry name" value="6-phosphogluconate dehydrogenase C-terminal domain-like"/>
    <property type="match status" value="1"/>
</dbReference>
<evidence type="ECO:0000256" key="1">
    <source>
        <dbReference type="ARBA" id="ARBA00007598"/>
    </source>
</evidence>
<dbReference type="AlphaFoldDB" id="A0A3D8R1A2"/>
<dbReference type="InterPro" id="IPR013328">
    <property type="entry name" value="6PGD_dom2"/>
</dbReference>
<feature type="region of interest" description="Disordered" evidence="2">
    <location>
        <begin position="138"/>
        <end position="159"/>
    </location>
</feature>
<evidence type="ECO:0000313" key="5">
    <source>
        <dbReference type="EMBL" id="RDW67805.1"/>
    </source>
</evidence>